<dbReference type="CDD" id="cd14416">
    <property type="entry name" value="UBA_NACAD"/>
    <property type="match status" value="1"/>
</dbReference>
<feature type="compositionally biased region" description="Low complexity" evidence="1">
    <location>
        <begin position="1"/>
        <end position="15"/>
    </location>
</feature>
<dbReference type="GeneTree" id="ENSGT00940000161501"/>
<feature type="region of interest" description="Disordered" evidence="1">
    <location>
        <begin position="632"/>
        <end position="1160"/>
    </location>
</feature>
<dbReference type="GO" id="GO:0003713">
    <property type="term" value="F:transcription coactivator activity"/>
    <property type="evidence" value="ECO:0007669"/>
    <property type="project" value="UniProtKB-ARBA"/>
</dbReference>
<dbReference type="InterPro" id="IPR044034">
    <property type="entry name" value="NAC-like_UBA"/>
</dbReference>
<feature type="compositionally biased region" description="Polar residues" evidence="1">
    <location>
        <begin position="706"/>
        <end position="723"/>
    </location>
</feature>
<feature type="compositionally biased region" description="Basic and acidic residues" evidence="1">
    <location>
        <begin position="1007"/>
        <end position="1017"/>
    </location>
</feature>
<dbReference type="Pfam" id="PF19026">
    <property type="entry name" value="UBA_HYPK"/>
    <property type="match status" value="1"/>
</dbReference>
<dbReference type="GO" id="GO:0051082">
    <property type="term" value="F:unfolded protein binding"/>
    <property type="evidence" value="ECO:0000318"/>
    <property type="project" value="GO_Central"/>
</dbReference>
<feature type="region of interest" description="Disordered" evidence="1">
    <location>
        <begin position="37"/>
        <end position="85"/>
    </location>
</feature>
<feature type="region of interest" description="Disordered" evidence="1">
    <location>
        <begin position="1197"/>
        <end position="1439"/>
    </location>
</feature>
<dbReference type="Ensembl" id="ENSRNOT00000102318.2">
    <property type="protein sequence ID" value="ENSRNOP00000079182.2"/>
    <property type="gene ID" value="ENSRNOG00000053875.3"/>
</dbReference>
<feature type="region of interest" description="Disordered" evidence="1">
    <location>
        <begin position="465"/>
        <end position="515"/>
    </location>
</feature>
<dbReference type="GO" id="GO:0017025">
    <property type="term" value="F:TBP-class protein binding"/>
    <property type="evidence" value="ECO:0007669"/>
    <property type="project" value="UniProtKB-ARBA"/>
</dbReference>
<feature type="compositionally biased region" description="Polar residues" evidence="1">
    <location>
        <begin position="961"/>
        <end position="976"/>
    </location>
</feature>
<dbReference type="OrthoDB" id="3169036at2759"/>
<name>A0A8I5ZMB0_RAT</name>
<feature type="compositionally biased region" description="Polar residues" evidence="1">
    <location>
        <begin position="746"/>
        <end position="763"/>
    </location>
</feature>
<feature type="compositionally biased region" description="Polar residues" evidence="1">
    <location>
        <begin position="670"/>
        <end position="683"/>
    </location>
</feature>
<dbReference type="AGR" id="RGD:1559824"/>
<reference evidence="3" key="1">
    <citation type="submission" date="2024-01" db="EMBL/GenBank/DDBJ databases">
        <title>GRCr8: a new rat reference genome assembly contstructed from accurate long reads and long range scaffolding.</title>
        <authorList>
            <person name="Doris P.A."/>
            <person name="Kalbfleisch T."/>
            <person name="Li K."/>
            <person name="Howe K."/>
            <person name="Wood J."/>
        </authorList>
    </citation>
    <scope>NUCLEOTIDE SEQUENCE [LARGE SCALE GENOMIC DNA]</scope>
    <source>
        <strain evidence="3">Brown Norway</strain>
    </source>
</reference>
<feature type="compositionally biased region" description="Low complexity" evidence="1">
    <location>
        <begin position="391"/>
        <end position="404"/>
    </location>
</feature>
<dbReference type="GO" id="GO:0005854">
    <property type="term" value="C:nascent polypeptide-associated complex"/>
    <property type="evidence" value="ECO:0007669"/>
    <property type="project" value="InterPro"/>
</dbReference>
<dbReference type="RGD" id="1559824">
    <property type="gene designation" value="Nacad"/>
</dbReference>
<feature type="region of interest" description="Disordered" evidence="1">
    <location>
        <begin position="245"/>
        <end position="286"/>
    </location>
</feature>
<reference evidence="3" key="3">
    <citation type="submission" date="2025-09" db="UniProtKB">
        <authorList>
            <consortium name="Ensembl"/>
        </authorList>
    </citation>
    <scope>IDENTIFICATION</scope>
    <source>
        <strain evidence="3">Brown Norway</strain>
    </source>
</reference>
<accession>A0A8I5ZMB0</accession>
<dbReference type="AlphaFoldDB" id="A0A8I5ZMB0"/>
<feature type="compositionally biased region" description="Polar residues" evidence="1">
    <location>
        <begin position="786"/>
        <end position="803"/>
    </location>
</feature>
<dbReference type="Gene3D" id="2.20.70.30">
    <property type="entry name" value="Nascent polypeptide-associated complex domain"/>
    <property type="match status" value="1"/>
</dbReference>
<feature type="region of interest" description="Disordered" evidence="1">
    <location>
        <begin position="140"/>
        <end position="192"/>
    </location>
</feature>
<dbReference type="InterPro" id="IPR002715">
    <property type="entry name" value="Nas_poly-pep-assoc_cplx_dom"/>
</dbReference>
<dbReference type="InterPro" id="IPR016641">
    <property type="entry name" value="EGD2/NACA0like"/>
</dbReference>
<organism evidence="3 4">
    <name type="scientific">Rattus norvegicus</name>
    <name type="common">Rat</name>
    <dbReference type="NCBI Taxonomy" id="10116"/>
    <lineage>
        <taxon>Eukaryota</taxon>
        <taxon>Metazoa</taxon>
        <taxon>Chordata</taxon>
        <taxon>Craniata</taxon>
        <taxon>Vertebrata</taxon>
        <taxon>Euteleostomi</taxon>
        <taxon>Mammalia</taxon>
        <taxon>Eutheria</taxon>
        <taxon>Euarchontoglires</taxon>
        <taxon>Glires</taxon>
        <taxon>Rodentia</taxon>
        <taxon>Myomorpha</taxon>
        <taxon>Muroidea</taxon>
        <taxon>Muridae</taxon>
        <taxon>Murinae</taxon>
        <taxon>Rattus</taxon>
    </lineage>
</organism>
<dbReference type="GO" id="GO:0006612">
    <property type="term" value="P:protein targeting to membrane"/>
    <property type="evidence" value="ECO:0000318"/>
    <property type="project" value="GO_Central"/>
</dbReference>
<dbReference type="InterPro" id="IPR038187">
    <property type="entry name" value="NAC_A/B_dom_sf"/>
</dbReference>
<feature type="compositionally biased region" description="Low complexity" evidence="1">
    <location>
        <begin position="889"/>
        <end position="901"/>
    </location>
</feature>
<dbReference type="PANTHER" id="PTHR21713">
    <property type="entry name" value="NASCENT POLYPEPTIDE ASSOCIATED COMPLEX ALPHA SUBUNIT-RELATED"/>
    <property type="match status" value="1"/>
</dbReference>
<feature type="region of interest" description="Disordered" evidence="1">
    <location>
        <begin position="1"/>
        <end position="24"/>
    </location>
</feature>
<feature type="compositionally biased region" description="Polar residues" evidence="1">
    <location>
        <begin position="1114"/>
        <end position="1125"/>
    </location>
</feature>
<feature type="region of interest" description="Disordered" evidence="1">
    <location>
        <begin position="328"/>
        <end position="365"/>
    </location>
</feature>
<feature type="compositionally biased region" description="Polar residues" evidence="1">
    <location>
        <begin position="1316"/>
        <end position="1327"/>
    </location>
</feature>
<feature type="domain" description="NAC-A/B" evidence="2">
    <location>
        <begin position="1426"/>
        <end position="1491"/>
    </location>
</feature>
<evidence type="ECO:0000259" key="2">
    <source>
        <dbReference type="PROSITE" id="PS51151"/>
    </source>
</evidence>
<dbReference type="GO" id="GO:0005737">
    <property type="term" value="C:cytoplasm"/>
    <property type="evidence" value="ECO:0000318"/>
    <property type="project" value="GO_Central"/>
</dbReference>
<protein>
    <submittedName>
        <fullName evidence="3">NAC alpha domain containing</fullName>
    </submittedName>
</protein>
<feature type="region of interest" description="Disordered" evidence="1">
    <location>
        <begin position="389"/>
        <end position="433"/>
    </location>
</feature>
<dbReference type="OMA" id="CLCQDPQ"/>
<evidence type="ECO:0000313" key="5">
    <source>
        <dbReference type="RGD" id="1559824"/>
    </source>
</evidence>
<dbReference type="Pfam" id="PF01849">
    <property type="entry name" value="NAC"/>
    <property type="match status" value="1"/>
</dbReference>
<feature type="compositionally biased region" description="Polar residues" evidence="1">
    <location>
        <begin position="866"/>
        <end position="881"/>
    </location>
</feature>
<dbReference type="FunCoup" id="A0A8I5ZMB0">
    <property type="interactions" value="1296"/>
</dbReference>
<dbReference type="PROSITE" id="PS51151">
    <property type="entry name" value="NAC_AB"/>
    <property type="match status" value="1"/>
</dbReference>
<feature type="compositionally biased region" description="Polar residues" evidence="1">
    <location>
        <begin position="1049"/>
        <end position="1058"/>
    </location>
</feature>
<dbReference type="Gene3D" id="1.10.8.10">
    <property type="entry name" value="DNA helicase RuvA subunit, C-terminal domain"/>
    <property type="match status" value="1"/>
</dbReference>
<feature type="region of interest" description="Disordered" evidence="1">
    <location>
        <begin position="1506"/>
        <end position="1539"/>
    </location>
</feature>
<proteinExistence type="predicted"/>
<feature type="compositionally biased region" description="Polar residues" evidence="1">
    <location>
        <begin position="1220"/>
        <end position="1239"/>
    </location>
</feature>
<keyword evidence="4" id="KW-1185">Reference proteome</keyword>
<evidence type="ECO:0000313" key="4">
    <source>
        <dbReference type="Proteomes" id="UP000002494"/>
    </source>
</evidence>
<reference evidence="3" key="2">
    <citation type="submission" date="2025-08" db="UniProtKB">
        <authorList>
            <consortium name="Ensembl"/>
        </authorList>
    </citation>
    <scope>IDENTIFICATION</scope>
    <source>
        <strain evidence="3">Brown Norway</strain>
    </source>
</reference>
<feature type="compositionally biased region" description="Polar residues" evidence="1">
    <location>
        <begin position="1133"/>
        <end position="1155"/>
    </location>
</feature>
<feature type="compositionally biased region" description="Low complexity" evidence="1">
    <location>
        <begin position="274"/>
        <end position="286"/>
    </location>
</feature>
<dbReference type="GlyGen" id="A0A8I5ZMB0">
    <property type="glycosylation" value="4 sites"/>
</dbReference>
<sequence>MPGEAAGAELPLPEAGGSGSRTDLPCDAAIATILKGDQREPHGLTPGPSPLALTFLSSKPGARPQPEGASWDAGPSGAASTWVDPAEGSPSLVVLPEGLPLRPVPADVPLPTTLEPRIVMGEETCQVLPSPRAAWPVLRDREGGHTALHPPPELCSQGDPPVPSPPPDLDSYFTPPSTPTKTTYALLPDHGPHRGAWGLEAELLDELLDSTPASPSGSYITADGDSWASSPSCSLSLLAPAEGLDFPSEWGLSPSGSVVDELEPHPTAPPEPPSSESSLSADCSSSWSQEGHFFDPNCLANDPMIPAALLPFRGSLIFQVEAVEVTPLPQEEEEDEEEGAAAAAAAAATPDGDLAGEGEDDSTSASFLQSLSDLSIIEGMDEAFAFRDDTSAASSDSDSASYAGADDDRLYSGEPHAQPSAQNIEQEYRSRTAFPGAAEFTPQTSEQEICLTDSQESAAEIAEEILTLGIESEATRTPPDRQTAPDPQVEEATTVTPWVENKDDSVAEQASKALPEPCQKGTSMILGCKPLTAKAIPDLQEGAGPAMCPVLPENLKEGGQGLPSTMEYVAVASVGPWKAEGGVAIPQDPFMTLPPLLQNTDPTSGPESVAVVMLEPQQDEGCVTVLQDVPVVSLPSPQSTDPTPGPEAGAMATFEFQQAKEGVPELQDTPVASSPALQASDPTSEPEPEAVLTLRSQQDEEIVTVPQESPTASSVPLQSSDPTSEPEPEAVLTLRSQQDEEIVTVPQESPTASSVPLQSSDPTSEPEPEAVLTLRSQQDEEIVTVPQESPTASSVPLQSSDPTSEPEPEAVLTLRSQQDEEIVTVPQESPTVSSVPLQSSDPTSEPEPEAVLTLRSQQDKEIVTVPQESPTASSVPLQSSDPTSEPEPEVAATPEPQQPEEGVTIPQVAPVALPSPLQGLDSTSDLESVVAGTMESWQDEGIATATQDMPVVAPPPLGGIESTSDPELSAQDTPQALQREAGYTPGTKPSVSEAHQELGVALGPRPVPKEQDAKPPHSELPASDQAQQNGSEPVVKNDNLGVPGEGSGPTLSTKTSEPLSCMGEKVTENLAAPKPGACLEAHDGAKTHSPQRQASRAKNKCGRGPKPPGQGKGSKSTASQGTTETFKAHSAARSETSQPQLMNSAGEGTSLSVKDSSGPRLPVAVSVQSKLGSCPGSPARATCTLSRVYSEETARCAPPFQHPEPVLGLGSGEQPKVTLGTLNLSSENSAGDLLTTPQNRLLDPDPDPSAPSALNRAFQSSPGPPDPCLCPTSQKDPVEEEKPSASHGLRSRAGVQGAAAITTSGSTKPLGARQRVSLSPHSANPKVTPTDAKDPACIISSPCQVPPPSGTQNPSGPRGFPAHEQEDEDSLEEDSQRAPGSGQHSESHGESSGELDEQDISPQKSQCPAQDPAGSNEETTAKAKQSRSEKKARKAMSKLGLRQIQGVTRITIQKSKNILFVIAKPDVFKSPASDTYVVFGEAKIEDLSQQVHKAAAEKFKVPSESSALVPELAPGPRVRPECEEQEEEEEEVEEAGLEPRDIELVMAQANVSRAKAVRALKDNHSDIVNAIMELTM</sequence>
<dbReference type="CDD" id="cd22054">
    <property type="entry name" value="NAC_NACA"/>
    <property type="match status" value="1"/>
</dbReference>
<evidence type="ECO:0000256" key="1">
    <source>
        <dbReference type="SAM" id="MobiDB-lite"/>
    </source>
</evidence>
<dbReference type="GO" id="GO:0051451">
    <property type="term" value="P:myoblast migration"/>
    <property type="evidence" value="ECO:0007669"/>
    <property type="project" value="UniProtKB-ARBA"/>
</dbReference>
<dbReference type="InterPro" id="IPR041907">
    <property type="entry name" value="NACAD_UBA"/>
</dbReference>
<dbReference type="Proteomes" id="UP000002494">
    <property type="component" value="Chromosome 14"/>
</dbReference>
<feature type="compositionally biased region" description="Acidic residues" evidence="1">
    <location>
        <begin position="330"/>
        <end position="339"/>
    </location>
</feature>
<feature type="compositionally biased region" description="Polar residues" evidence="1">
    <location>
        <begin position="826"/>
        <end position="843"/>
    </location>
</feature>
<gene>
    <name evidence="3 5" type="primary">Nacad</name>
</gene>
<evidence type="ECO:0000313" key="3">
    <source>
        <dbReference type="Ensembl" id="ENSRNOP00000079182.2"/>
    </source>
</evidence>
<feature type="compositionally biased region" description="Acidic residues" evidence="1">
    <location>
        <begin position="1523"/>
        <end position="1536"/>
    </location>
</feature>
<dbReference type="SMART" id="SM01407">
    <property type="entry name" value="NAC"/>
    <property type="match status" value="1"/>
</dbReference>